<reference evidence="2" key="1">
    <citation type="journal article" date="2023" name="Commun. Biol.">
        <title>Genome analysis of Parmales, the sister group of diatoms, reveals the evolutionary specialization of diatoms from phago-mixotrophs to photoautotrophs.</title>
        <authorList>
            <person name="Ban H."/>
            <person name="Sato S."/>
            <person name="Yoshikawa S."/>
            <person name="Yamada K."/>
            <person name="Nakamura Y."/>
            <person name="Ichinomiya M."/>
            <person name="Sato N."/>
            <person name="Blanc-Mathieu R."/>
            <person name="Endo H."/>
            <person name="Kuwata A."/>
            <person name="Ogata H."/>
        </authorList>
    </citation>
    <scope>NUCLEOTIDE SEQUENCE [LARGE SCALE GENOMIC DNA]</scope>
    <source>
        <strain evidence="2">NIES 3699</strain>
    </source>
</reference>
<dbReference type="Proteomes" id="UP001165160">
    <property type="component" value="Unassembled WGS sequence"/>
</dbReference>
<accession>A0A9W6ZG40</accession>
<comment type="caution">
    <text evidence="1">The sequence shown here is derived from an EMBL/GenBank/DDBJ whole genome shotgun (WGS) entry which is preliminary data.</text>
</comment>
<sequence length="170" mass="16752">DGKIVLEFPTTFHAVAATAATAVTNIDGSLSASTTGRIVTITRSGGSEITAGTEVTVTIPSVTNQKYEGSSGAFVALYTTLSTGVKIDEATSGSSTLPPAVTFIPSTFGGNAGAVTPASLVAGAVGSANLVFTTGNPLPADGKIVLEFPTSFHAIAATSATKVSGIDGTI</sequence>
<name>A0A9W6ZG40_9STRA</name>
<keyword evidence="2" id="KW-1185">Reference proteome</keyword>
<feature type="non-terminal residue" evidence="1">
    <location>
        <position position="170"/>
    </location>
</feature>
<organism evidence="1 2">
    <name type="scientific">Triparma verrucosa</name>
    <dbReference type="NCBI Taxonomy" id="1606542"/>
    <lineage>
        <taxon>Eukaryota</taxon>
        <taxon>Sar</taxon>
        <taxon>Stramenopiles</taxon>
        <taxon>Ochrophyta</taxon>
        <taxon>Bolidophyceae</taxon>
        <taxon>Parmales</taxon>
        <taxon>Triparmaceae</taxon>
        <taxon>Triparma</taxon>
    </lineage>
</organism>
<gene>
    <name evidence="1" type="ORF">TrVE_jg6</name>
</gene>
<feature type="non-terminal residue" evidence="1">
    <location>
        <position position="1"/>
    </location>
</feature>
<proteinExistence type="predicted"/>
<dbReference type="AlphaFoldDB" id="A0A9W6ZG40"/>
<protein>
    <submittedName>
        <fullName evidence="1">Uncharacterized protein</fullName>
    </submittedName>
</protein>
<evidence type="ECO:0000313" key="1">
    <source>
        <dbReference type="EMBL" id="GMH50662.1"/>
    </source>
</evidence>
<evidence type="ECO:0000313" key="2">
    <source>
        <dbReference type="Proteomes" id="UP001165160"/>
    </source>
</evidence>
<dbReference type="EMBL" id="BRXX01000641">
    <property type="protein sequence ID" value="GMH50662.1"/>
    <property type="molecule type" value="Genomic_DNA"/>
</dbReference>